<feature type="non-terminal residue" evidence="1">
    <location>
        <position position="1"/>
    </location>
</feature>
<protein>
    <submittedName>
        <fullName evidence="1">Growth hormone secretagogue receptor b</fullName>
    </submittedName>
</protein>
<dbReference type="AlphaFoldDB" id="A0A1A8KYS7"/>
<reference evidence="1" key="1">
    <citation type="submission" date="2016-05" db="EMBL/GenBank/DDBJ databases">
        <authorList>
            <person name="Lavstsen T."/>
            <person name="Jespersen J.S."/>
        </authorList>
    </citation>
    <scope>NUCLEOTIDE SEQUENCE</scope>
    <source>
        <tissue evidence="1">Brain</tissue>
    </source>
</reference>
<keyword evidence="1" id="KW-0675">Receptor</keyword>
<accession>A0A1A8KYS7</accession>
<dbReference type="EMBL" id="HAEE01017261">
    <property type="protein sequence ID" value="SBR37311.1"/>
    <property type="molecule type" value="Transcribed_RNA"/>
</dbReference>
<gene>
    <name evidence="1" type="primary">GHSRB</name>
</gene>
<proteinExistence type="predicted"/>
<evidence type="ECO:0000313" key="1">
    <source>
        <dbReference type="EMBL" id="SBR37311.1"/>
    </source>
</evidence>
<organism evidence="1">
    <name type="scientific">Nothobranchius kuhntae</name>
    <name type="common">Beira killifish</name>
    <dbReference type="NCBI Taxonomy" id="321403"/>
    <lineage>
        <taxon>Eukaryota</taxon>
        <taxon>Metazoa</taxon>
        <taxon>Chordata</taxon>
        <taxon>Craniata</taxon>
        <taxon>Vertebrata</taxon>
        <taxon>Euteleostomi</taxon>
        <taxon>Actinopterygii</taxon>
        <taxon>Neopterygii</taxon>
        <taxon>Teleostei</taxon>
        <taxon>Neoteleostei</taxon>
        <taxon>Acanthomorphata</taxon>
        <taxon>Ovalentaria</taxon>
        <taxon>Atherinomorphae</taxon>
        <taxon>Cyprinodontiformes</taxon>
        <taxon>Nothobranchiidae</taxon>
        <taxon>Nothobranchius</taxon>
    </lineage>
</organism>
<sequence length="35" mass="4160">LWSGRQSAIAVPHSQHPEGRRLKWLDRIYSELMKI</sequence>
<name>A0A1A8KYS7_NOTKU</name>
<reference evidence="1" key="2">
    <citation type="submission" date="2016-06" db="EMBL/GenBank/DDBJ databases">
        <title>The genome of a short-lived fish provides insights into sex chromosome evolution and the genetic control of aging.</title>
        <authorList>
            <person name="Reichwald K."/>
            <person name="Felder M."/>
            <person name="Petzold A."/>
            <person name="Koch P."/>
            <person name="Groth M."/>
            <person name="Platzer M."/>
        </authorList>
    </citation>
    <scope>NUCLEOTIDE SEQUENCE</scope>
    <source>
        <tissue evidence="1">Brain</tissue>
    </source>
</reference>